<dbReference type="Gene3D" id="2.60.120.290">
    <property type="entry name" value="Spermadhesin, CUB domain"/>
    <property type="match status" value="1"/>
</dbReference>
<dbReference type="Proteomes" id="UP001162480">
    <property type="component" value="Chromosome 20"/>
</dbReference>
<keyword evidence="3" id="KW-0812">Transmembrane</keyword>
<dbReference type="SMART" id="SM00192">
    <property type="entry name" value="LDLa"/>
    <property type="match status" value="1"/>
</dbReference>
<feature type="transmembrane region" description="Helical" evidence="3">
    <location>
        <begin position="198"/>
        <end position="225"/>
    </location>
</feature>
<evidence type="ECO:0000313" key="5">
    <source>
        <dbReference type="EMBL" id="CAI9737811.1"/>
    </source>
</evidence>
<dbReference type="EMBL" id="OX597833">
    <property type="protein sequence ID" value="CAI9737811.1"/>
    <property type="molecule type" value="Genomic_DNA"/>
</dbReference>
<keyword evidence="3" id="KW-0472">Membrane</keyword>
<dbReference type="AlphaFoldDB" id="A0AA36FG59"/>
<dbReference type="InterPro" id="IPR042333">
    <property type="entry name" value="LRAD2/Mig-13-like"/>
</dbReference>
<keyword evidence="1 2" id="KW-1015">Disulfide bond</keyword>
<dbReference type="SMART" id="SM00042">
    <property type="entry name" value="CUB"/>
    <property type="match status" value="1"/>
</dbReference>
<keyword evidence="6" id="KW-1185">Reference proteome</keyword>
<dbReference type="PANTHER" id="PTHR24652">
    <property type="entry name" value="LOW-DENSITY LIPOPROTEIN RECEPTOR CLASS A DOMAIN-CONTAINING PROTEIN 2"/>
    <property type="match status" value="1"/>
</dbReference>
<evidence type="ECO:0000259" key="4">
    <source>
        <dbReference type="PROSITE" id="PS01180"/>
    </source>
</evidence>
<gene>
    <name evidence="5" type="ORF">OCTVUL_1B016038</name>
</gene>
<dbReference type="SUPFAM" id="SSF57424">
    <property type="entry name" value="LDL receptor-like module"/>
    <property type="match status" value="1"/>
</dbReference>
<dbReference type="SUPFAM" id="SSF49854">
    <property type="entry name" value="Spermadhesin, CUB domain"/>
    <property type="match status" value="1"/>
</dbReference>
<dbReference type="InterPro" id="IPR002172">
    <property type="entry name" value="LDrepeatLR_classA_rpt"/>
</dbReference>
<proteinExistence type="predicted"/>
<dbReference type="CDD" id="cd00112">
    <property type="entry name" value="LDLa"/>
    <property type="match status" value="1"/>
</dbReference>
<dbReference type="Gene3D" id="4.10.400.10">
    <property type="entry name" value="Low-density Lipoprotein Receptor"/>
    <property type="match status" value="1"/>
</dbReference>
<dbReference type="CDD" id="cd00041">
    <property type="entry name" value="CUB"/>
    <property type="match status" value="1"/>
</dbReference>
<organism evidence="5 6">
    <name type="scientific">Octopus vulgaris</name>
    <name type="common">Common octopus</name>
    <dbReference type="NCBI Taxonomy" id="6645"/>
    <lineage>
        <taxon>Eukaryota</taxon>
        <taxon>Metazoa</taxon>
        <taxon>Spiralia</taxon>
        <taxon>Lophotrochozoa</taxon>
        <taxon>Mollusca</taxon>
        <taxon>Cephalopoda</taxon>
        <taxon>Coleoidea</taxon>
        <taxon>Octopodiformes</taxon>
        <taxon>Octopoda</taxon>
        <taxon>Incirrata</taxon>
        <taxon>Octopodidae</taxon>
        <taxon>Octopus</taxon>
    </lineage>
</organism>
<accession>A0AA36FG59</accession>
<dbReference type="PANTHER" id="PTHR24652:SF69">
    <property type="entry name" value="CUB DOMAIN-CONTAINING PROTEIN"/>
    <property type="match status" value="1"/>
</dbReference>
<dbReference type="PROSITE" id="PS50068">
    <property type="entry name" value="LDLRA_2"/>
    <property type="match status" value="1"/>
</dbReference>
<keyword evidence="5" id="KW-0449">Lipoprotein</keyword>
<dbReference type="Pfam" id="PF00431">
    <property type="entry name" value="CUB"/>
    <property type="match status" value="1"/>
</dbReference>
<dbReference type="InterPro" id="IPR036055">
    <property type="entry name" value="LDL_receptor-like_sf"/>
</dbReference>
<dbReference type="Pfam" id="PF00057">
    <property type="entry name" value="Ldl_recept_a"/>
    <property type="match status" value="1"/>
</dbReference>
<keyword evidence="3" id="KW-1133">Transmembrane helix</keyword>
<feature type="disulfide bond" evidence="2">
    <location>
        <begin position="159"/>
        <end position="177"/>
    </location>
</feature>
<evidence type="ECO:0000256" key="1">
    <source>
        <dbReference type="ARBA" id="ARBA00023157"/>
    </source>
</evidence>
<protein>
    <submittedName>
        <fullName evidence="5">Low-density lipoprotein receptor-related 12</fullName>
    </submittedName>
</protein>
<evidence type="ECO:0000313" key="6">
    <source>
        <dbReference type="Proteomes" id="UP001162480"/>
    </source>
</evidence>
<evidence type="ECO:0000256" key="2">
    <source>
        <dbReference type="PROSITE-ProRule" id="PRU00124"/>
    </source>
</evidence>
<dbReference type="InterPro" id="IPR035914">
    <property type="entry name" value="Sperma_CUB_dom_sf"/>
</dbReference>
<keyword evidence="5" id="KW-0675">Receptor</keyword>
<sequence length="304" mass="33088">MEGDGCKSQRLTGATVFSHHRTANKKLFKHKTECTMTFYAAIKGWKLMLRMIELDIPDRTSKGICNDAVYIYDHKSVYANGMDDAGGQGGICGNRLPPTLYSTDSVMTVHFRSDATGPRGKGFKFIITAINPAESTSNQPMKNGTASKSKASCGLAFRCNNNWCIDKDLICDRINHCGDYSDESSEGRAKCDSVLNRFMTLGVTAAVAITVGSIVIFIVCIVAIICCCKKSACKKADPNSITTTATSVVTNGGVTPFQGKINKVGTNYVNSSQGRTTRNPLQIIQEQTLPHPNQAFNYSCQIYK</sequence>
<reference evidence="5" key="1">
    <citation type="submission" date="2023-08" db="EMBL/GenBank/DDBJ databases">
        <authorList>
            <person name="Alioto T."/>
            <person name="Alioto T."/>
            <person name="Gomez Garrido J."/>
        </authorList>
    </citation>
    <scope>NUCLEOTIDE SEQUENCE</scope>
</reference>
<evidence type="ECO:0000256" key="3">
    <source>
        <dbReference type="SAM" id="Phobius"/>
    </source>
</evidence>
<feature type="domain" description="CUB" evidence="4">
    <location>
        <begin position="6"/>
        <end position="130"/>
    </location>
</feature>
<name>A0AA36FG59_OCTVU</name>
<dbReference type="PROSITE" id="PS01180">
    <property type="entry name" value="CUB"/>
    <property type="match status" value="1"/>
</dbReference>
<dbReference type="InterPro" id="IPR000859">
    <property type="entry name" value="CUB_dom"/>
</dbReference>
<comment type="caution">
    <text evidence="2">Lacks conserved residue(s) required for the propagation of feature annotation.</text>
</comment>